<reference evidence="13" key="1">
    <citation type="submission" date="2014-07" db="EMBL/GenBank/DDBJ databases">
        <authorList>
            <person name="Urmite Genomes Urmite Genomes"/>
        </authorList>
    </citation>
    <scope>NUCLEOTIDE SEQUENCE</scope>
    <source>
        <strain evidence="13">13S34_air</strain>
    </source>
</reference>
<evidence type="ECO:0000256" key="9">
    <source>
        <dbReference type="ARBA" id="ARBA00022737"/>
    </source>
</evidence>
<dbReference type="EMBL" id="LN483073">
    <property type="protein sequence ID" value="CEA00116.1"/>
    <property type="molecule type" value="Genomic_DNA"/>
</dbReference>
<dbReference type="FunFam" id="2.40.30.20:FF:000004">
    <property type="entry name" value="Riboflavin synthase, alpha subunit"/>
    <property type="match status" value="1"/>
</dbReference>
<comment type="catalytic activity">
    <reaction evidence="1">
        <text>2 6,7-dimethyl-8-(1-D-ribityl)lumazine + H(+) = 5-amino-6-(D-ribitylamino)uracil + riboflavin</text>
        <dbReference type="Rhea" id="RHEA:20772"/>
        <dbReference type="ChEBI" id="CHEBI:15378"/>
        <dbReference type="ChEBI" id="CHEBI:15934"/>
        <dbReference type="ChEBI" id="CHEBI:57986"/>
        <dbReference type="ChEBI" id="CHEBI:58201"/>
        <dbReference type="EC" id="2.5.1.9"/>
    </reaction>
</comment>
<keyword evidence="8" id="KW-0808">Transferase</keyword>
<evidence type="ECO:0000256" key="6">
    <source>
        <dbReference type="ARBA" id="ARBA00013950"/>
    </source>
</evidence>
<proteinExistence type="predicted"/>
<sequence>MFTGIIEEFGTINSMTMGKEAIAFTIGAHDIIADMHIGDSIAVNGVCLTVTSFTTSSFTADVMPETVRATTLASLQTGERVNLERAMAANKRFGGHFVAGHVDEVGTILRKRPFSNAVYVDIKISREASALLIPRGSIAVDGISLTIFALQPELVTVSLIPHTFDQTTLGFKRERDTVNIETDMLSKYVARQLQGQNSKVTADFLRQNGF</sequence>
<dbReference type="HOGENOM" id="CLU_034388_2_0_9"/>
<dbReference type="PIRSF" id="PIRSF000498">
    <property type="entry name" value="Riboflavin_syn_A"/>
    <property type="match status" value="1"/>
</dbReference>
<dbReference type="InterPro" id="IPR001783">
    <property type="entry name" value="Lumazine-bd"/>
</dbReference>
<feature type="domain" description="Lumazine-binding" evidence="12">
    <location>
        <begin position="1"/>
        <end position="96"/>
    </location>
</feature>
<dbReference type="InterPro" id="IPR026017">
    <property type="entry name" value="Lumazine-bd_dom"/>
</dbReference>
<dbReference type="SUPFAM" id="SSF63380">
    <property type="entry name" value="Riboflavin synthase domain-like"/>
    <property type="match status" value="2"/>
</dbReference>
<name>A0A078M5Y7_9BACL</name>
<dbReference type="InterPro" id="IPR017938">
    <property type="entry name" value="Riboflavin_synthase-like_b-brl"/>
</dbReference>
<accession>A0A078M5Y7</accession>
<evidence type="ECO:0000256" key="2">
    <source>
        <dbReference type="ARBA" id="ARBA00002803"/>
    </source>
</evidence>
<dbReference type="PROSITE" id="PS51177">
    <property type="entry name" value="LUMAZINE_BIND"/>
    <property type="match status" value="2"/>
</dbReference>
<dbReference type="GO" id="GO:0004746">
    <property type="term" value="F:riboflavin synthase activity"/>
    <property type="evidence" value="ECO:0007669"/>
    <property type="project" value="UniProtKB-UniRule"/>
</dbReference>
<evidence type="ECO:0000256" key="7">
    <source>
        <dbReference type="ARBA" id="ARBA00022619"/>
    </source>
</evidence>
<feature type="repeat" description="Lumazine-binding" evidence="11">
    <location>
        <begin position="97"/>
        <end position="193"/>
    </location>
</feature>
<evidence type="ECO:0000256" key="11">
    <source>
        <dbReference type="PROSITE-ProRule" id="PRU00524"/>
    </source>
</evidence>
<comment type="function">
    <text evidence="2">Catalyzes the dismutation of two molecules of 6,7-dimethyl-8-ribityllumazine, resulting in the formation of riboflavin and 5-amino-6-(D-ribitylamino)uracil.</text>
</comment>
<protein>
    <recommendedName>
        <fullName evidence="6 10">Riboflavin synthase</fullName>
        <ecNumber evidence="5 10">2.5.1.9</ecNumber>
    </recommendedName>
</protein>
<keyword evidence="7" id="KW-0686">Riboflavin biosynthesis</keyword>
<evidence type="ECO:0000256" key="4">
    <source>
        <dbReference type="ARBA" id="ARBA00011233"/>
    </source>
</evidence>
<evidence type="ECO:0000313" key="13">
    <source>
        <dbReference type="EMBL" id="CEA00116.1"/>
    </source>
</evidence>
<dbReference type="FunFam" id="2.40.30.20:FF:000003">
    <property type="entry name" value="Riboflavin synthase, alpha subunit"/>
    <property type="match status" value="1"/>
</dbReference>
<dbReference type="PANTHER" id="PTHR21098:SF12">
    <property type="entry name" value="RIBOFLAVIN SYNTHASE"/>
    <property type="match status" value="1"/>
</dbReference>
<evidence type="ECO:0000256" key="1">
    <source>
        <dbReference type="ARBA" id="ARBA00000968"/>
    </source>
</evidence>
<evidence type="ECO:0000256" key="5">
    <source>
        <dbReference type="ARBA" id="ARBA00012827"/>
    </source>
</evidence>
<dbReference type="Gene3D" id="2.40.30.20">
    <property type="match status" value="2"/>
</dbReference>
<evidence type="ECO:0000259" key="12">
    <source>
        <dbReference type="PROSITE" id="PS51177"/>
    </source>
</evidence>
<dbReference type="Pfam" id="PF00677">
    <property type="entry name" value="Lum_binding"/>
    <property type="match status" value="2"/>
</dbReference>
<comment type="subunit">
    <text evidence="4">Homotrimer.</text>
</comment>
<evidence type="ECO:0000256" key="3">
    <source>
        <dbReference type="ARBA" id="ARBA00004887"/>
    </source>
</evidence>
<evidence type="ECO:0000256" key="10">
    <source>
        <dbReference type="NCBIfam" id="TIGR00187"/>
    </source>
</evidence>
<dbReference type="AlphaFoldDB" id="A0A078M5Y7"/>
<dbReference type="NCBIfam" id="NF006767">
    <property type="entry name" value="PRK09289.1"/>
    <property type="match status" value="1"/>
</dbReference>
<dbReference type="InterPro" id="IPR023366">
    <property type="entry name" value="ATP_synth_asu-like_sf"/>
</dbReference>
<dbReference type="CDD" id="cd00402">
    <property type="entry name" value="Riboflavin_synthase_like"/>
    <property type="match status" value="1"/>
</dbReference>
<gene>
    <name evidence="13" type="primary">ribE</name>
    <name evidence="13" type="ORF">BN1050_00463</name>
</gene>
<dbReference type="GO" id="GO:0009231">
    <property type="term" value="P:riboflavin biosynthetic process"/>
    <property type="evidence" value="ECO:0007669"/>
    <property type="project" value="UniProtKB-KW"/>
</dbReference>
<dbReference type="PATRIC" id="fig|1461583.4.peg.435"/>
<evidence type="ECO:0000256" key="8">
    <source>
        <dbReference type="ARBA" id="ARBA00022679"/>
    </source>
</evidence>
<dbReference type="EC" id="2.5.1.9" evidence="5 10"/>
<feature type="domain" description="Lumazine-binding" evidence="12">
    <location>
        <begin position="97"/>
        <end position="193"/>
    </location>
</feature>
<dbReference type="NCBIfam" id="TIGR00187">
    <property type="entry name" value="ribE"/>
    <property type="match status" value="1"/>
</dbReference>
<keyword evidence="9" id="KW-0677">Repeat</keyword>
<organism evidence="13">
    <name type="scientific">Metalysinibacillus saudimassiliensis</name>
    <dbReference type="NCBI Taxonomy" id="1461583"/>
    <lineage>
        <taxon>Bacteria</taxon>
        <taxon>Bacillati</taxon>
        <taxon>Bacillota</taxon>
        <taxon>Bacilli</taxon>
        <taxon>Bacillales</taxon>
        <taxon>Caryophanaceae</taxon>
        <taxon>Metalysinibacillus</taxon>
    </lineage>
</organism>
<comment type="pathway">
    <text evidence="3">Cofactor biosynthesis; riboflavin biosynthesis; riboflavin from 2-hydroxy-3-oxobutyl phosphate and 5-amino-6-(D-ribitylamino)uracil: step 2/2.</text>
</comment>
<feature type="repeat" description="Lumazine-binding" evidence="11">
    <location>
        <begin position="1"/>
        <end position="96"/>
    </location>
</feature>
<dbReference type="PANTHER" id="PTHR21098">
    <property type="entry name" value="RIBOFLAVIN SYNTHASE ALPHA CHAIN"/>
    <property type="match status" value="1"/>
</dbReference>